<dbReference type="AlphaFoldDB" id="A0A226EXE2"/>
<dbReference type="STRING" id="158441.A0A226EXE2"/>
<dbReference type="Pfam" id="PF00651">
    <property type="entry name" value="BTB"/>
    <property type="match status" value="1"/>
</dbReference>
<dbReference type="InterPro" id="IPR011333">
    <property type="entry name" value="SKP1/BTB/POZ_sf"/>
</dbReference>
<feature type="domain" description="BTB" evidence="1">
    <location>
        <begin position="189"/>
        <end position="257"/>
    </location>
</feature>
<keyword evidence="3" id="KW-1185">Reference proteome</keyword>
<dbReference type="Gene3D" id="3.30.710.10">
    <property type="entry name" value="Potassium Channel Kv1.1, Chain A"/>
    <property type="match status" value="1"/>
</dbReference>
<dbReference type="CDD" id="cd18186">
    <property type="entry name" value="BTB_POZ_ZBTB_KLHL-like"/>
    <property type="match status" value="1"/>
</dbReference>
<protein>
    <submittedName>
        <fullName evidence="2">Speckle-type POZ protein</fullName>
    </submittedName>
</protein>
<dbReference type="PANTHER" id="PTHR24413">
    <property type="entry name" value="SPECKLE-TYPE POZ PROTEIN"/>
    <property type="match status" value="1"/>
</dbReference>
<dbReference type="EMBL" id="LNIX01000001">
    <property type="protein sequence ID" value="OXA61827.1"/>
    <property type="molecule type" value="Genomic_DNA"/>
</dbReference>
<comment type="caution">
    <text evidence="2">The sequence shown here is derived from an EMBL/GenBank/DDBJ whole genome shotgun (WGS) entry which is preliminary data.</text>
</comment>
<evidence type="ECO:0000313" key="2">
    <source>
        <dbReference type="EMBL" id="OXA61827.1"/>
    </source>
</evidence>
<gene>
    <name evidence="2" type="ORF">Fcan01_00007</name>
</gene>
<reference evidence="2 3" key="1">
    <citation type="submission" date="2015-12" db="EMBL/GenBank/DDBJ databases">
        <title>The genome of Folsomia candida.</title>
        <authorList>
            <person name="Faddeeva A."/>
            <person name="Derks M.F."/>
            <person name="Anvar Y."/>
            <person name="Smit S."/>
            <person name="Van Straalen N."/>
            <person name="Roelofs D."/>
        </authorList>
    </citation>
    <scope>NUCLEOTIDE SEQUENCE [LARGE SCALE GENOMIC DNA]</scope>
    <source>
        <strain evidence="2 3">VU population</strain>
        <tissue evidence="2">Whole body</tissue>
    </source>
</reference>
<dbReference type="Proteomes" id="UP000198287">
    <property type="component" value="Unassembled WGS sequence"/>
</dbReference>
<dbReference type="SMART" id="SM00225">
    <property type="entry name" value="BTB"/>
    <property type="match status" value="1"/>
</dbReference>
<organism evidence="2 3">
    <name type="scientific">Folsomia candida</name>
    <name type="common">Springtail</name>
    <dbReference type="NCBI Taxonomy" id="158441"/>
    <lineage>
        <taxon>Eukaryota</taxon>
        <taxon>Metazoa</taxon>
        <taxon>Ecdysozoa</taxon>
        <taxon>Arthropoda</taxon>
        <taxon>Hexapoda</taxon>
        <taxon>Collembola</taxon>
        <taxon>Entomobryomorpha</taxon>
        <taxon>Isotomoidea</taxon>
        <taxon>Isotomidae</taxon>
        <taxon>Proisotominae</taxon>
        <taxon>Folsomia</taxon>
    </lineage>
</organism>
<dbReference type="SUPFAM" id="SSF54695">
    <property type="entry name" value="POZ domain"/>
    <property type="match status" value="1"/>
</dbReference>
<dbReference type="PROSITE" id="PS50097">
    <property type="entry name" value="BTB"/>
    <property type="match status" value="1"/>
</dbReference>
<name>A0A226EXE2_FOLCA</name>
<evidence type="ECO:0000313" key="3">
    <source>
        <dbReference type="Proteomes" id="UP000198287"/>
    </source>
</evidence>
<dbReference type="OrthoDB" id="684045at2759"/>
<sequence>MSLIAQSHVDTERHEFIWNINNFSFLSSNPKYFDRHTFHFAVGSKIGKVSKWKLFLAHRGSNPFLFFQLVEYTGPHELPVTLEVCVENGLGHKYEFKMALRTFTASCTEPINCNSFSGQPYTTLKSICNQGVGDTLKLTIVCIVFGNPSFTISAVDCSSSSLIMEREQARTVPRHREAILARLESGERSDVTFVTRDDQRIAAHRLILSMQSAVFTAMFDAEMKEKTDGIVKLVDLGGDGLKILLKFLYTGELEETWDKFYEEIVNAANKYQIKSLMDMCDRMLPTLVSWQNCVELLNLSELHGMTGAKEKIEKFMKSDPDKIFQLWRAPPSSKRRRDI</sequence>
<evidence type="ECO:0000259" key="1">
    <source>
        <dbReference type="PROSITE" id="PS50097"/>
    </source>
</evidence>
<dbReference type="InterPro" id="IPR000210">
    <property type="entry name" value="BTB/POZ_dom"/>
</dbReference>
<accession>A0A226EXE2</accession>
<dbReference type="OMA" id="CTEPINC"/>
<proteinExistence type="predicted"/>